<accession>A0AAE3ZHF9</accession>
<dbReference type="Pfam" id="PF00582">
    <property type="entry name" value="Usp"/>
    <property type="match status" value="1"/>
</dbReference>
<proteinExistence type="predicted"/>
<dbReference type="InterPro" id="IPR006016">
    <property type="entry name" value="UspA"/>
</dbReference>
<evidence type="ECO:0000313" key="2">
    <source>
        <dbReference type="EMBL" id="MDR7319983.1"/>
    </source>
</evidence>
<sequence>MSVVVVAWTRGAEGWAALLRGAEEARLRGARLSVFGDVPEQVLSRLSAEAGDVPVSTETIADGETRDLPSRVIDASYEDDVVLVAVGMRRRSPIGKMLVGDLAQRILLEAHCSVLAVKPPAGA</sequence>
<dbReference type="EMBL" id="JAVDYC010000001">
    <property type="protein sequence ID" value="MDR7319983.1"/>
    <property type="molecule type" value="Genomic_DNA"/>
</dbReference>
<dbReference type="Gene3D" id="3.40.50.12370">
    <property type="match status" value="1"/>
</dbReference>
<keyword evidence="3" id="KW-1185">Reference proteome</keyword>
<dbReference type="AlphaFoldDB" id="A0AAE3ZHF9"/>
<comment type="caution">
    <text evidence="2">The sequence shown here is derived from an EMBL/GenBank/DDBJ whole genome shotgun (WGS) entry which is preliminary data.</text>
</comment>
<dbReference type="Proteomes" id="UP001183629">
    <property type="component" value="Unassembled WGS sequence"/>
</dbReference>
<evidence type="ECO:0000313" key="3">
    <source>
        <dbReference type="Proteomes" id="UP001183629"/>
    </source>
</evidence>
<protein>
    <submittedName>
        <fullName evidence="2">Nucleotide-binding universal stress UspA family protein</fullName>
    </submittedName>
</protein>
<evidence type="ECO:0000259" key="1">
    <source>
        <dbReference type="Pfam" id="PF00582"/>
    </source>
</evidence>
<dbReference type="RefSeq" id="WP_310408039.1">
    <property type="nucleotide sequence ID" value="NZ_JAVDYC010000001.1"/>
</dbReference>
<name>A0AAE3ZHF9_9ACTN</name>
<gene>
    <name evidence="2" type="ORF">J2S44_000233</name>
</gene>
<feature type="domain" description="UspA" evidence="1">
    <location>
        <begin position="49"/>
        <end position="118"/>
    </location>
</feature>
<organism evidence="2 3">
    <name type="scientific">Catenuloplanes niger</name>
    <dbReference type="NCBI Taxonomy" id="587534"/>
    <lineage>
        <taxon>Bacteria</taxon>
        <taxon>Bacillati</taxon>
        <taxon>Actinomycetota</taxon>
        <taxon>Actinomycetes</taxon>
        <taxon>Micromonosporales</taxon>
        <taxon>Micromonosporaceae</taxon>
        <taxon>Catenuloplanes</taxon>
    </lineage>
</organism>
<reference evidence="2 3" key="1">
    <citation type="submission" date="2023-07" db="EMBL/GenBank/DDBJ databases">
        <title>Sequencing the genomes of 1000 actinobacteria strains.</title>
        <authorList>
            <person name="Klenk H.-P."/>
        </authorList>
    </citation>
    <scope>NUCLEOTIDE SEQUENCE [LARGE SCALE GENOMIC DNA]</scope>
    <source>
        <strain evidence="2 3">DSM 44711</strain>
    </source>
</reference>
<dbReference type="SUPFAM" id="SSF52402">
    <property type="entry name" value="Adenine nucleotide alpha hydrolases-like"/>
    <property type="match status" value="1"/>
</dbReference>